<dbReference type="RefSeq" id="WP_171976215.1">
    <property type="nucleotide sequence ID" value="NZ_CAWOXK010000001.1"/>
</dbReference>
<keyword evidence="1" id="KW-0812">Transmembrane</keyword>
<feature type="transmembrane region" description="Helical" evidence="1">
    <location>
        <begin position="280"/>
        <end position="303"/>
    </location>
</feature>
<dbReference type="AlphaFoldDB" id="A0A856ME85"/>
<gene>
    <name evidence="2" type="ORF">DP114_12475</name>
</gene>
<reference evidence="2 3" key="1">
    <citation type="submission" date="2018-06" db="EMBL/GenBank/DDBJ databases">
        <title>Comparative genomics of Brasilonema spp. strains.</title>
        <authorList>
            <person name="Alvarenga D.O."/>
            <person name="Fiore M.F."/>
            <person name="Varani A.M."/>
        </authorList>
    </citation>
    <scope>NUCLEOTIDE SEQUENCE [LARGE SCALE GENOMIC DNA]</scope>
    <source>
        <strain evidence="2 3">CENA114</strain>
    </source>
</reference>
<keyword evidence="3" id="KW-1185">Reference proteome</keyword>
<evidence type="ECO:0000313" key="3">
    <source>
        <dbReference type="Proteomes" id="UP000503129"/>
    </source>
</evidence>
<dbReference type="KEGG" id="bsen:DP114_12475"/>
<feature type="transmembrane region" description="Helical" evidence="1">
    <location>
        <begin position="103"/>
        <end position="124"/>
    </location>
</feature>
<feature type="transmembrane region" description="Helical" evidence="1">
    <location>
        <begin position="165"/>
        <end position="188"/>
    </location>
</feature>
<organism evidence="2 3">
    <name type="scientific">Brasilonema sennae CENA114</name>
    <dbReference type="NCBI Taxonomy" id="415709"/>
    <lineage>
        <taxon>Bacteria</taxon>
        <taxon>Bacillati</taxon>
        <taxon>Cyanobacteriota</taxon>
        <taxon>Cyanophyceae</taxon>
        <taxon>Nostocales</taxon>
        <taxon>Scytonemataceae</taxon>
        <taxon>Brasilonema</taxon>
        <taxon>Bromeliae group (in: Brasilonema)</taxon>
    </lineage>
</organism>
<feature type="transmembrane region" description="Helical" evidence="1">
    <location>
        <begin position="194"/>
        <end position="212"/>
    </location>
</feature>
<feature type="transmembrane region" description="Helical" evidence="1">
    <location>
        <begin position="315"/>
        <end position="336"/>
    </location>
</feature>
<feature type="transmembrane region" description="Helical" evidence="1">
    <location>
        <begin position="63"/>
        <end position="82"/>
    </location>
</feature>
<feature type="transmembrane region" description="Helical" evidence="1">
    <location>
        <begin position="136"/>
        <end position="153"/>
    </location>
</feature>
<sequence length="459" mass="52786">MIKHISHKIFITVFILIALHASPDGPQTSRYTDSIHSFVNFGTFALQKGYRSHIDILLLNNNAYSVIPPGIPILLAPLYFLHQMLMRLIGIPEGEVYWSIFDILSNVCVSAPLLGIVAVIMFKTLDYFTNDLVKKLWLVFTFIFGSLVFFYSTNGIWSHVYTMSFIFIAFYLIIHQANGFFIGLSLGFAQMVDYIAIVPISLLIGFWIYLMIKERNYTSMLTNMLLLLFGYSIFVGIIMYYNQSITGSVLQTPNSLFLKQLNQEDSIQKSMFMVPSLGTIWGLTFSSFRGIFLYFPMSFLFIGSFVKKTYQKNNVILFCFIFFAFIFVLNASYYAWSGDVCFGPRHLVVATPFILLPVVYSPLKYIKLLGVLSMFINLAGVSTIPSNNLLINIAMFLYRGPLLHWQDYFYKVILPQYYNIHLSSMTPFFIYLAIGFVLYLMWKPSINQQDVLLKDRLIS</sequence>
<accession>A0A856ME85</accession>
<feature type="transmembrane region" description="Helical" evidence="1">
    <location>
        <begin position="224"/>
        <end position="241"/>
    </location>
</feature>
<name>A0A856ME85_9CYAN</name>
<dbReference type="EMBL" id="CP030118">
    <property type="protein sequence ID" value="QDL08600.1"/>
    <property type="molecule type" value="Genomic_DNA"/>
</dbReference>
<keyword evidence="1" id="KW-0472">Membrane</keyword>
<feature type="transmembrane region" description="Helical" evidence="1">
    <location>
        <begin position="418"/>
        <end position="442"/>
    </location>
</feature>
<evidence type="ECO:0000313" key="2">
    <source>
        <dbReference type="EMBL" id="QDL08600.1"/>
    </source>
</evidence>
<dbReference type="Proteomes" id="UP000503129">
    <property type="component" value="Chromosome"/>
</dbReference>
<protein>
    <recommendedName>
        <fullName evidence="4">DUF2029 domain-containing protein</fullName>
    </recommendedName>
</protein>
<keyword evidence="1" id="KW-1133">Transmembrane helix</keyword>
<proteinExistence type="predicted"/>
<evidence type="ECO:0000256" key="1">
    <source>
        <dbReference type="SAM" id="Phobius"/>
    </source>
</evidence>
<evidence type="ECO:0008006" key="4">
    <source>
        <dbReference type="Google" id="ProtNLM"/>
    </source>
</evidence>
<feature type="transmembrane region" description="Helical" evidence="1">
    <location>
        <begin position="342"/>
        <end position="363"/>
    </location>
</feature>
<feature type="transmembrane region" description="Helical" evidence="1">
    <location>
        <begin position="375"/>
        <end position="398"/>
    </location>
</feature>